<keyword evidence="2" id="KW-1185">Reference proteome</keyword>
<protein>
    <submittedName>
        <fullName evidence="3">Secreted protein</fullName>
    </submittedName>
</protein>
<keyword evidence="1" id="KW-1133">Transmembrane helix</keyword>
<evidence type="ECO:0000313" key="2">
    <source>
        <dbReference type="Proteomes" id="UP000095283"/>
    </source>
</evidence>
<reference evidence="3" key="1">
    <citation type="submission" date="2016-11" db="UniProtKB">
        <authorList>
            <consortium name="WormBaseParasite"/>
        </authorList>
    </citation>
    <scope>IDENTIFICATION</scope>
</reference>
<keyword evidence="1" id="KW-0472">Membrane</keyword>
<keyword evidence="1" id="KW-0812">Transmembrane</keyword>
<dbReference type="WBParaSite" id="Hba_04515">
    <property type="protein sequence ID" value="Hba_04515"/>
    <property type="gene ID" value="Hba_04515"/>
</dbReference>
<evidence type="ECO:0000313" key="3">
    <source>
        <dbReference type="WBParaSite" id="Hba_04515"/>
    </source>
</evidence>
<accession>A0A1I7WHN6</accession>
<proteinExistence type="predicted"/>
<dbReference type="Proteomes" id="UP000095283">
    <property type="component" value="Unplaced"/>
</dbReference>
<organism evidence="2 3">
    <name type="scientific">Heterorhabditis bacteriophora</name>
    <name type="common">Entomopathogenic nematode worm</name>
    <dbReference type="NCBI Taxonomy" id="37862"/>
    <lineage>
        <taxon>Eukaryota</taxon>
        <taxon>Metazoa</taxon>
        <taxon>Ecdysozoa</taxon>
        <taxon>Nematoda</taxon>
        <taxon>Chromadorea</taxon>
        <taxon>Rhabditida</taxon>
        <taxon>Rhabditina</taxon>
        <taxon>Rhabditomorpha</taxon>
        <taxon>Strongyloidea</taxon>
        <taxon>Heterorhabditidae</taxon>
        <taxon>Heterorhabditis</taxon>
    </lineage>
</organism>
<feature type="transmembrane region" description="Helical" evidence="1">
    <location>
        <begin position="43"/>
        <end position="63"/>
    </location>
</feature>
<dbReference type="AlphaFoldDB" id="A0A1I7WHN6"/>
<name>A0A1I7WHN6_HETBA</name>
<evidence type="ECO:0000256" key="1">
    <source>
        <dbReference type="SAM" id="Phobius"/>
    </source>
</evidence>
<sequence length="110" mass="13178">MFNYLMITSIRFVLLLVRHLLLYWSIWLKVFRNTGDFCSKLHYHLFVCFVLCYYEFTLTDLYAQYNILCTTLEGIAPLHESAVEKRFVLIVIAYICFHRLVSSVKNLRIK</sequence>
<feature type="transmembrane region" description="Helical" evidence="1">
    <location>
        <begin position="12"/>
        <end position="31"/>
    </location>
</feature>